<dbReference type="GO" id="GO:0016020">
    <property type="term" value="C:membrane"/>
    <property type="evidence" value="ECO:0007669"/>
    <property type="project" value="UniProtKB-SubCell"/>
</dbReference>
<dbReference type="OrthoDB" id="7626281at2"/>
<feature type="transmembrane region" description="Helical" evidence="13">
    <location>
        <begin position="121"/>
        <end position="141"/>
    </location>
</feature>
<dbReference type="InterPro" id="IPR010617">
    <property type="entry name" value="TMEM175-like"/>
</dbReference>
<dbReference type="Proteomes" id="UP000008366">
    <property type="component" value="Unassembled WGS sequence"/>
</dbReference>
<feature type="transmembrane region" description="Helical" evidence="13">
    <location>
        <begin position="222"/>
        <end position="240"/>
    </location>
</feature>
<protein>
    <recommendedName>
        <fullName evidence="16">DUF1211 domain-containing protein</fullName>
    </recommendedName>
</protein>
<keyword evidence="8 13" id="KW-1133">Transmembrane helix</keyword>
<dbReference type="PANTHER" id="PTHR31462:SF5">
    <property type="entry name" value="ENDOSOMAL_LYSOSOMAL PROTON CHANNEL TMEM175"/>
    <property type="match status" value="1"/>
</dbReference>
<keyword evidence="11" id="KW-0407">Ion channel</keyword>
<evidence type="ECO:0000256" key="3">
    <source>
        <dbReference type="ARBA" id="ARBA00022448"/>
    </source>
</evidence>
<keyword evidence="5 13" id="KW-0812">Transmembrane</keyword>
<evidence type="ECO:0000256" key="6">
    <source>
        <dbReference type="ARBA" id="ARBA00022826"/>
    </source>
</evidence>
<comment type="subcellular location">
    <subcellularLocation>
        <location evidence="1">Membrane</location>
        <topology evidence="1">Multi-pass membrane protein</topology>
    </subcellularLocation>
</comment>
<keyword evidence="6" id="KW-0631">Potassium channel</keyword>
<evidence type="ECO:0000313" key="14">
    <source>
        <dbReference type="EMBL" id="GAB97952.1"/>
    </source>
</evidence>
<evidence type="ECO:0000256" key="13">
    <source>
        <dbReference type="SAM" id="Phobius"/>
    </source>
</evidence>
<comment type="similarity">
    <text evidence="2">Belongs to the TMEM175 family.</text>
</comment>
<keyword evidence="7" id="KW-0630">Potassium</keyword>
<keyword evidence="3" id="KW-0813">Transport</keyword>
<evidence type="ECO:0000256" key="12">
    <source>
        <dbReference type="ARBA" id="ARBA00034430"/>
    </source>
</evidence>
<feature type="transmembrane region" description="Helical" evidence="13">
    <location>
        <begin position="153"/>
        <end position="176"/>
    </location>
</feature>
<proteinExistence type="inferred from homology"/>
<feature type="transmembrane region" description="Helical" evidence="13">
    <location>
        <begin position="197"/>
        <end position="216"/>
    </location>
</feature>
<evidence type="ECO:0000256" key="2">
    <source>
        <dbReference type="ARBA" id="ARBA00006920"/>
    </source>
</evidence>
<evidence type="ECO:0000256" key="10">
    <source>
        <dbReference type="ARBA" id="ARBA00023136"/>
    </source>
</evidence>
<organism evidence="14 15">
    <name type="scientific">Kineosphaera limosa NBRC 100340</name>
    <dbReference type="NCBI Taxonomy" id="1184609"/>
    <lineage>
        <taxon>Bacteria</taxon>
        <taxon>Bacillati</taxon>
        <taxon>Actinomycetota</taxon>
        <taxon>Actinomycetes</taxon>
        <taxon>Micrococcales</taxon>
        <taxon>Dermatophilaceae</taxon>
        <taxon>Kineosphaera</taxon>
    </lineage>
</organism>
<dbReference type="Pfam" id="PF06736">
    <property type="entry name" value="TMEM175"/>
    <property type="match status" value="1"/>
</dbReference>
<accession>K6X0R4</accession>
<evidence type="ECO:0000256" key="5">
    <source>
        <dbReference type="ARBA" id="ARBA00022692"/>
    </source>
</evidence>
<keyword evidence="9" id="KW-0406">Ion transport</keyword>
<comment type="caution">
    <text evidence="14">The sequence shown here is derived from an EMBL/GenBank/DDBJ whole genome shotgun (WGS) entry which is preliminary data.</text>
</comment>
<feature type="transmembrane region" description="Helical" evidence="13">
    <location>
        <begin position="51"/>
        <end position="71"/>
    </location>
</feature>
<keyword evidence="15" id="KW-1185">Reference proteome</keyword>
<evidence type="ECO:0008006" key="16">
    <source>
        <dbReference type="Google" id="ProtNLM"/>
    </source>
</evidence>
<dbReference type="eggNOG" id="COG3548">
    <property type="taxonomic scope" value="Bacteria"/>
</dbReference>
<keyword evidence="4" id="KW-0633">Potassium transport</keyword>
<evidence type="ECO:0000256" key="8">
    <source>
        <dbReference type="ARBA" id="ARBA00022989"/>
    </source>
</evidence>
<evidence type="ECO:0000313" key="15">
    <source>
        <dbReference type="Proteomes" id="UP000008366"/>
    </source>
</evidence>
<name>K6X0R4_9MICO</name>
<dbReference type="GO" id="GO:0005267">
    <property type="term" value="F:potassium channel activity"/>
    <property type="evidence" value="ECO:0007669"/>
    <property type="project" value="UniProtKB-KW"/>
</dbReference>
<dbReference type="AlphaFoldDB" id="K6X0R4"/>
<dbReference type="EMBL" id="BAHD01000090">
    <property type="protein sequence ID" value="GAB97952.1"/>
    <property type="molecule type" value="Genomic_DNA"/>
</dbReference>
<dbReference type="PANTHER" id="PTHR31462">
    <property type="entry name" value="ENDOSOMAL/LYSOSOMAL POTASSIUM CHANNEL TMEM175"/>
    <property type="match status" value="1"/>
</dbReference>
<evidence type="ECO:0000256" key="9">
    <source>
        <dbReference type="ARBA" id="ARBA00023065"/>
    </source>
</evidence>
<gene>
    <name evidence="14" type="ORF">KILIM_090_00050</name>
</gene>
<dbReference type="STRING" id="1184609.KILIM_090_00050"/>
<keyword evidence="10 13" id="KW-0472">Membrane</keyword>
<evidence type="ECO:0000256" key="4">
    <source>
        <dbReference type="ARBA" id="ARBA00022538"/>
    </source>
</evidence>
<dbReference type="RefSeq" id="WP_006594484.1">
    <property type="nucleotide sequence ID" value="NZ_BAHD01000090.1"/>
</dbReference>
<dbReference type="GO" id="GO:0015252">
    <property type="term" value="F:proton channel activity"/>
    <property type="evidence" value="ECO:0007669"/>
    <property type="project" value="InterPro"/>
</dbReference>
<evidence type="ECO:0000256" key="11">
    <source>
        <dbReference type="ARBA" id="ARBA00023303"/>
    </source>
</evidence>
<evidence type="ECO:0000256" key="1">
    <source>
        <dbReference type="ARBA" id="ARBA00004141"/>
    </source>
</evidence>
<feature type="transmembrane region" description="Helical" evidence="13">
    <location>
        <begin position="91"/>
        <end position="109"/>
    </location>
</feature>
<comment type="catalytic activity">
    <reaction evidence="12">
        <text>K(+)(in) = K(+)(out)</text>
        <dbReference type="Rhea" id="RHEA:29463"/>
        <dbReference type="ChEBI" id="CHEBI:29103"/>
    </reaction>
</comment>
<reference evidence="14 15" key="1">
    <citation type="submission" date="2012-08" db="EMBL/GenBank/DDBJ databases">
        <title>Whole genome shotgun sequence of Kineosphaera limosa NBRC 100340.</title>
        <authorList>
            <person name="Yoshida I."/>
            <person name="Isaki S."/>
            <person name="Hosoyama A."/>
            <person name="Tsuchikane K."/>
            <person name="Katsumata H."/>
            <person name="Ando Y."/>
            <person name="Ohji S."/>
            <person name="Hamada M."/>
            <person name="Tamura T."/>
            <person name="Yamazoe A."/>
            <person name="Yamazaki S."/>
            <person name="Fujita N."/>
        </authorList>
    </citation>
    <scope>NUCLEOTIDE SEQUENCE [LARGE SCALE GENOMIC DNA]</scope>
    <source>
        <strain evidence="14 15">NBRC 100340</strain>
    </source>
</reference>
<sequence>MERETESAGTAAEPLAANVEQVLAAQSVDGERLVEDLHNVLAQGEDVERTVFFSDAVFAIALTVLTLDLRLDGGVIGSNPEELAATLAQKLPSLLAFILSFVLIGGLWLQHHRRFKAIERYDVPLQIINLTLLFFVVFLPVPTAMLFDNHGSSALPAIVYAACLAGCWLSLDLLWWQAWRRGYTSSLVTPAAFRRSLLRSLPGLAVLLVSIPLCLLSPTYGPLAWLLLVPAMLLPARLMTTTPARKQRARAG</sequence>
<evidence type="ECO:0000256" key="7">
    <source>
        <dbReference type="ARBA" id="ARBA00022958"/>
    </source>
</evidence>